<dbReference type="AlphaFoldDB" id="A0A160VEH3"/>
<accession>A0A160VEH3</accession>
<proteinExistence type="predicted"/>
<keyword evidence="1" id="KW-0472">Membrane</keyword>
<dbReference type="EMBL" id="FAXC01000133">
    <property type="protein sequence ID" value="CUV08865.1"/>
    <property type="molecule type" value="Genomic_DNA"/>
</dbReference>
<sequence>MTRGLAVVIGMSIAYIASFAGMIFAYIYYKKRIRSQKEDN</sequence>
<evidence type="ECO:0000256" key="1">
    <source>
        <dbReference type="SAM" id="Phobius"/>
    </source>
</evidence>
<reference evidence="2" key="1">
    <citation type="submission" date="2015-10" db="EMBL/GenBank/DDBJ databases">
        <authorList>
            <person name="Gilbert D.G."/>
        </authorList>
    </citation>
    <scope>NUCLEOTIDE SEQUENCE</scope>
</reference>
<gene>
    <name evidence="2" type="ORF">MGWOODY_Mmi1937</name>
</gene>
<name>A0A160VEH3_9ZZZZ</name>
<feature type="transmembrane region" description="Helical" evidence="1">
    <location>
        <begin position="6"/>
        <end position="29"/>
    </location>
</feature>
<keyword evidence="1" id="KW-1133">Transmembrane helix</keyword>
<evidence type="ECO:0000313" key="2">
    <source>
        <dbReference type="EMBL" id="CUV08865.1"/>
    </source>
</evidence>
<keyword evidence="1" id="KW-0812">Transmembrane</keyword>
<protein>
    <submittedName>
        <fullName evidence="2">Uncharacterized protein</fullName>
    </submittedName>
</protein>
<organism evidence="2">
    <name type="scientific">hydrothermal vent metagenome</name>
    <dbReference type="NCBI Taxonomy" id="652676"/>
    <lineage>
        <taxon>unclassified sequences</taxon>
        <taxon>metagenomes</taxon>
        <taxon>ecological metagenomes</taxon>
    </lineage>
</organism>